<dbReference type="PANTHER" id="PTHR13318">
    <property type="entry name" value="PARTNER OF PAIRED, ISOFORM B-RELATED"/>
    <property type="match status" value="1"/>
</dbReference>
<feature type="region of interest" description="Disordered" evidence="1">
    <location>
        <begin position="415"/>
        <end position="530"/>
    </location>
</feature>
<keyword evidence="4" id="KW-1185">Reference proteome</keyword>
<reference evidence="3" key="2">
    <citation type="submission" date="2020-12" db="EMBL/GenBank/DDBJ databases">
        <authorList>
            <person name="Kanost M."/>
        </authorList>
    </citation>
    <scope>NUCLEOTIDE SEQUENCE</scope>
</reference>
<protein>
    <recommendedName>
        <fullName evidence="2">F-box domain-containing protein</fullName>
    </recommendedName>
</protein>
<feature type="compositionally biased region" description="Basic and acidic residues" evidence="1">
    <location>
        <begin position="453"/>
        <end position="464"/>
    </location>
</feature>
<evidence type="ECO:0000313" key="4">
    <source>
        <dbReference type="Proteomes" id="UP000791440"/>
    </source>
</evidence>
<dbReference type="AlphaFoldDB" id="A0A922CSF6"/>
<dbReference type="InterPro" id="IPR001810">
    <property type="entry name" value="F-box_dom"/>
</dbReference>
<reference evidence="3" key="1">
    <citation type="journal article" date="2016" name="Insect Biochem. Mol. Biol.">
        <title>Multifaceted biological insights from a draft genome sequence of the tobacco hornworm moth, Manduca sexta.</title>
        <authorList>
            <person name="Kanost M.R."/>
            <person name="Arrese E.L."/>
            <person name="Cao X."/>
            <person name="Chen Y.R."/>
            <person name="Chellapilla S."/>
            <person name="Goldsmith M.R."/>
            <person name="Grosse-Wilde E."/>
            <person name="Heckel D.G."/>
            <person name="Herndon N."/>
            <person name="Jiang H."/>
            <person name="Papanicolaou A."/>
            <person name="Qu J."/>
            <person name="Soulages J.L."/>
            <person name="Vogel H."/>
            <person name="Walters J."/>
            <person name="Waterhouse R.M."/>
            <person name="Ahn S.J."/>
            <person name="Almeida F.C."/>
            <person name="An C."/>
            <person name="Aqrawi P."/>
            <person name="Bretschneider A."/>
            <person name="Bryant W.B."/>
            <person name="Bucks S."/>
            <person name="Chao H."/>
            <person name="Chevignon G."/>
            <person name="Christen J.M."/>
            <person name="Clarke D.F."/>
            <person name="Dittmer N.T."/>
            <person name="Ferguson L.C.F."/>
            <person name="Garavelou S."/>
            <person name="Gordon K.H.J."/>
            <person name="Gunaratna R.T."/>
            <person name="Han Y."/>
            <person name="Hauser F."/>
            <person name="He Y."/>
            <person name="Heidel-Fischer H."/>
            <person name="Hirsh A."/>
            <person name="Hu Y."/>
            <person name="Jiang H."/>
            <person name="Kalra D."/>
            <person name="Klinner C."/>
            <person name="Konig C."/>
            <person name="Kovar C."/>
            <person name="Kroll A.R."/>
            <person name="Kuwar S.S."/>
            <person name="Lee S.L."/>
            <person name="Lehman R."/>
            <person name="Li K."/>
            <person name="Li Z."/>
            <person name="Liang H."/>
            <person name="Lovelace S."/>
            <person name="Lu Z."/>
            <person name="Mansfield J.H."/>
            <person name="McCulloch K.J."/>
            <person name="Mathew T."/>
            <person name="Morton B."/>
            <person name="Muzny D.M."/>
            <person name="Neunemann D."/>
            <person name="Ongeri F."/>
            <person name="Pauchet Y."/>
            <person name="Pu L.L."/>
            <person name="Pyrousis I."/>
            <person name="Rao X.J."/>
            <person name="Redding A."/>
            <person name="Roesel C."/>
            <person name="Sanchez-Gracia A."/>
            <person name="Schaack S."/>
            <person name="Shukla A."/>
            <person name="Tetreau G."/>
            <person name="Wang Y."/>
            <person name="Xiong G.H."/>
            <person name="Traut W."/>
            <person name="Walsh T.K."/>
            <person name="Worley K.C."/>
            <person name="Wu D."/>
            <person name="Wu W."/>
            <person name="Wu Y.Q."/>
            <person name="Zhang X."/>
            <person name="Zou Z."/>
            <person name="Zucker H."/>
            <person name="Briscoe A.D."/>
            <person name="Burmester T."/>
            <person name="Clem R.J."/>
            <person name="Feyereisen R."/>
            <person name="Grimmelikhuijzen C.J.P."/>
            <person name="Hamodrakas S.J."/>
            <person name="Hansson B.S."/>
            <person name="Huguet E."/>
            <person name="Jermiin L.S."/>
            <person name="Lan Q."/>
            <person name="Lehman H.K."/>
            <person name="Lorenzen M."/>
            <person name="Merzendorfer H."/>
            <person name="Michalopoulos I."/>
            <person name="Morton D.B."/>
            <person name="Muthukrishnan S."/>
            <person name="Oakeshott J.G."/>
            <person name="Palmer W."/>
            <person name="Park Y."/>
            <person name="Passarelli A.L."/>
            <person name="Rozas J."/>
            <person name="Schwartz L.M."/>
            <person name="Smith W."/>
            <person name="Southgate A."/>
            <person name="Vilcinskas A."/>
            <person name="Vogt R."/>
            <person name="Wang P."/>
            <person name="Werren J."/>
            <person name="Yu X.Q."/>
            <person name="Zhou J.J."/>
            <person name="Brown S.J."/>
            <person name="Scherer S.E."/>
            <person name="Richards S."/>
            <person name="Blissard G.W."/>
        </authorList>
    </citation>
    <scope>NUCLEOTIDE SEQUENCE</scope>
</reference>
<dbReference type="GO" id="GO:0031146">
    <property type="term" value="P:SCF-dependent proteasomal ubiquitin-dependent protein catabolic process"/>
    <property type="evidence" value="ECO:0007669"/>
    <property type="project" value="TreeGrafter"/>
</dbReference>
<dbReference type="GO" id="GO:0019005">
    <property type="term" value="C:SCF ubiquitin ligase complex"/>
    <property type="evidence" value="ECO:0007669"/>
    <property type="project" value="TreeGrafter"/>
</dbReference>
<organism evidence="3 4">
    <name type="scientific">Manduca sexta</name>
    <name type="common">Tobacco hawkmoth</name>
    <name type="synonym">Tobacco hornworm</name>
    <dbReference type="NCBI Taxonomy" id="7130"/>
    <lineage>
        <taxon>Eukaryota</taxon>
        <taxon>Metazoa</taxon>
        <taxon>Ecdysozoa</taxon>
        <taxon>Arthropoda</taxon>
        <taxon>Hexapoda</taxon>
        <taxon>Insecta</taxon>
        <taxon>Pterygota</taxon>
        <taxon>Neoptera</taxon>
        <taxon>Endopterygota</taxon>
        <taxon>Lepidoptera</taxon>
        <taxon>Glossata</taxon>
        <taxon>Ditrysia</taxon>
        <taxon>Bombycoidea</taxon>
        <taxon>Sphingidae</taxon>
        <taxon>Sphinginae</taxon>
        <taxon>Sphingini</taxon>
        <taxon>Manduca</taxon>
    </lineage>
</organism>
<dbReference type="PANTHER" id="PTHR13318:SF95">
    <property type="entry name" value="F-BOX PROTEIN YLR352W"/>
    <property type="match status" value="1"/>
</dbReference>
<dbReference type="Proteomes" id="UP000791440">
    <property type="component" value="Unassembled WGS sequence"/>
</dbReference>
<evidence type="ECO:0000259" key="2">
    <source>
        <dbReference type="PROSITE" id="PS50181"/>
    </source>
</evidence>
<feature type="domain" description="F-box" evidence="2">
    <location>
        <begin position="10"/>
        <end position="56"/>
    </location>
</feature>
<evidence type="ECO:0000256" key="1">
    <source>
        <dbReference type="SAM" id="MobiDB-lite"/>
    </source>
</evidence>
<dbReference type="PROSITE" id="PS50181">
    <property type="entry name" value="FBOX"/>
    <property type="match status" value="1"/>
</dbReference>
<sequence length="713" mass="80396">MRKLSENGTNPHILDLSDDVLLYILRYCTPRDLKSLAYTCTRLGALVLDRTLWERVDARSEPVGPQRLHWFLSYGLSSTTSELLLSGFAREAEGCLGHMKCQFKDVEKEVTEKKEDLGQWSGGEFTYDPATRRGNIRGGPVIQIYETMPRATCFPLSDAFGPDIVPEWAPPDSSCPGPQFTLTPSLLKSLVARCPIITSLGLEYCNIDCTTRNISHFPRTLKKLSLRGSKCYNQPLDKSFLFKIQDYLTDLEELNISECEWIEPSALLPLSKLPALRRLYMRRCFKMTECVAYSSLATRYGFKQLQVIDLRESPVGDSEVSSFGWVSSLEELYVSPALHVPHVVHHAHYIGDELPEYIELDPWEEKEPEYFKNKQQNLNPDAEDMDCEGSGTLKRKMETTVAGTWDARNTEEVTAKKSKLNAVNEGASTSKWTPSEEPPPLTYFKGKSPEPSTSEKVDAEETTKSNDTAESALETETTKSADATESGPESPAGPSDSEEPPNDSNKKKPKKLRNGDLPKPSTSRQPPEFGKLSFQRYIRFRENQNSGANENVNHEPIHKVLYVNVGRRLHTMYRLSMPVYAFGEHEVMGENARRFDGPFATTRPDPRSLISDTTVQRFGRADNENISYINIGPNGIEHEAGGARPDRSNLRVLSLTGFRNITNRSLVHLATAAPRLRRVDFSGTHVTERGVENFRLLRPDCEVIFTNRSQERQ</sequence>
<dbReference type="EMBL" id="JH668520">
    <property type="protein sequence ID" value="KAG6456695.1"/>
    <property type="molecule type" value="Genomic_DNA"/>
</dbReference>
<accession>A0A922CSF6</accession>
<dbReference type="Pfam" id="PF12937">
    <property type="entry name" value="F-box-like"/>
    <property type="match status" value="1"/>
</dbReference>
<dbReference type="SMART" id="SM00367">
    <property type="entry name" value="LRR_CC"/>
    <property type="match status" value="3"/>
</dbReference>
<comment type="caution">
    <text evidence="3">The sequence shown here is derived from an EMBL/GenBank/DDBJ whole genome shotgun (WGS) entry which is preliminary data.</text>
</comment>
<name>A0A922CSF6_MANSE</name>
<feature type="compositionally biased region" description="Polar residues" evidence="1">
    <location>
        <begin position="465"/>
        <end position="483"/>
    </location>
</feature>
<proteinExistence type="predicted"/>
<gene>
    <name evidence="3" type="ORF">O3G_MSEX009882</name>
</gene>
<dbReference type="EMBL" id="JH668520">
    <property type="protein sequence ID" value="KAG6456696.1"/>
    <property type="molecule type" value="Genomic_DNA"/>
</dbReference>
<evidence type="ECO:0000313" key="3">
    <source>
        <dbReference type="EMBL" id="KAG6456697.1"/>
    </source>
</evidence>
<dbReference type="InterPro" id="IPR006553">
    <property type="entry name" value="Leu-rich_rpt_Cys-con_subtyp"/>
</dbReference>
<dbReference type="EMBL" id="JH668520">
    <property type="protein sequence ID" value="KAG6456697.1"/>
    <property type="molecule type" value="Genomic_DNA"/>
</dbReference>